<organism evidence="1 2">
    <name type="scientific">Gigaspora margarita</name>
    <dbReference type="NCBI Taxonomy" id="4874"/>
    <lineage>
        <taxon>Eukaryota</taxon>
        <taxon>Fungi</taxon>
        <taxon>Fungi incertae sedis</taxon>
        <taxon>Mucoromycota</taxon>
        <taxon>Glomeromycotina</taxon>
        <taxon>Glomeromycetes</taxon>
        <taxon>Diversisporales</taxon>
        <taxon>Gigasporaceae</taxon>
        <taxon>Gigaspora</taxon>
    </lineage>
</organism>
<accession>A0ABN7XLM3</accession>
<feature type="non-terminal residue" evidence="1">
    <location>
        <position position="1"/>
    </location>
</feature>
<gene>
    <name evidence="1" type="ORF">GMARGA_LOCUS45038</name>
</gene>
<evidence type="ECO:0000313" key="2">
    <source>
        <dbReference type="Proteomes" id="UP000789901"/>
    </source>
</evidence>
<name>A0ABN7XLM3_GIGMA</name>
<proteinExistence type="predicted"/>
<dbReference type="Proteomes" id="UP000789901">
    <property type="component" value="Unassembled WGS sequence"/>
</dbReference>
<evidence type="ECO:0000313" key="1">
    <source>
        <dbReference type="EMBL" id="CAG8856217.1"/>
    </source>
</evidence>
<sequence length="49" mass="5458">VNHLSRKAIAISQALFLETFILSKDDPILSAKKPLDHPICCSLYSFISL</sequence>
<dbReference type="EMBL" id="CAJVQB010157389">
    <property type="protein sequence ID" value="CAG8856217.1"/>
    <property type="molecule type" value="Genomic_DNA"/>
</dbReference>
<keyword evidence="2" id="KW-1185">Reference proteome</keyword>
<protein>
    <submittedName>
        <fullName evidence="1">1414_t:CDS:1</fullName>
    </submittedName>
</protein>
<comment type="caution">
    <text evidence="1">The sequence shown here is derived from an EMBL/GenBank/DDBJ whole genome shotgun (WGS) entry which is preliminary data.</text>
</comment>
<feature type="non-terminal residue" evidence="1">
    <location>
        <position position="49"/>
    </location>
</feature>
<reference evidence="1 2" key="1">
    <citation type="submission" date="2021-06" db="EMBL/GenBank/DDBJ databases">
        <authorList>
            <person name="Kallberg Y."/>
            <person name="Tangrot J."/>
            <person name="Rosling A."/>
        </authorList>
    </citation>
    <scope>NUCLEOTIDE SEQUENCE [LARGE SCALE GENOMIC DNA]</scope>
    <source>
        <strain evidence="1 2">120-4 pot B 10/14</strain>
    </source>
</reference>